<proteinExistence type="predicted"/>
<dbReference type="EMBL" id="UINC01001617">
    <property type="protein sequence ID" value="SUZ85030.1"/>
    <property type="molecule type" value="Genomic_DNA"/>
</dbReference>
<dbReference type="InterPro" id="IPR021793">
    <property type="entry name" value="Oprl"/>
</dbReference>
<sequence>MLDNVFYRIQNLGISTMIKNALKTSVILFILGLTSGCISQQQLDSVEAAAQSASRSAAAATSAAEAAKASADAAQRTADRAMQAAMDAQDSSNTNWERLERMFKKSMEK</sequence>
<dbReference type="NCBIfam" id="NF040598">
    <property type="entry name" value="Ala_zip_lipo"/>
    <property type="match status" value="1"/>
</dbReference>
<gene>
    <name evidence="2" type="ORF">METZ01_LOCUS37884</name>
</gene>
<protein>
    <submittedName>
        <fullName evidence="2">Uncharacterized protein</fullName>
    </submittedName>
</protein>
<dbReference type="Pfam" id="PF11839">
    <property type="entry name" value="Alanine_zipper"/>
    <property type="match status" value="1"/>
</dbReference>
<feature type="region of interest" description="Disordered" evidence="1">
    <location>
        <begin position="69"/>
        <end position="109"/>
    </location>
</feature>
<evidence type="ECO:0000256" key="1">
    <source>
        <dbReference type="SAM" id="MobiDB-lite"/>
    </source>
</evidence>
<feature type="compositionally biased region" description="Basic and acidic residues" evidence="1">
    <location>
        <begin position="97"/>
        <end position="109"/>
    </location>
</feature>
<evidence type="ECO:0000313" key="2">
    <source>
        <dbReference type="EMBL" id="SUZ85030.1"/>
    </source>
</evidence>
<accession>A0A381R0P0</accession>
<name>A0A381R0P0_9ZZZZ</name>
<feature type="compositionally biased region" description="Low complexity" evidence="1">
    <location>
        <begin position="69"/>
        <end position="92"/>
    </location>
</feature>
<reference evidence="2" key="1">
    <citation type="submission" date="2018-05" db="EMBL/GenBank/DDBJ databases">
        <authorList>
            <person name="Lanie J.A."/>
            <person name="Ng W.-L."/>
            <person name="Kazmierczak K.M."/>
            <person name="Andrzejewski T.M."/>
            <person name="Davidsen T.M."/>
            <person name="Wayne K.J."/>
            <person name="Tettelin H."/>
            <person name="Glass J.I."/>
            <person name="Rusch D."/>
            <person name="Podicherti R."/>
            <person name="Tsui H.-C.T."/>
            <person name="Winkler M.E."/>
        </authorList>
    </citation>
    <scope>NUCLEOTIDE SEQUENCE</scope>
</reference>
<dbReference type="AlphaFoldDB" id="A0A381R0P0"/>
<organism evidence="2">
    <name type="scientific">marine metagenome</name>
    <dbReference type="NCBI Taxonomy" id="408172"/>
    <lineage>
        <taxon>unclassified sequences</taxon>
        <taxon>metagenomes</taxon>
        <taxon>ecological metagenomes</taxon>
    </lineage>
</organism>